<sequence>MEIFFKVLPKKGKILTQQDCHFSLYEGFYEFGNIKCWKEELEMILANTIKVPISYGLKSAGSILYFASYFQKLIYTAHYMFLNHNSTPIQNPDWSDLLDNRALEKNPLLIDRISFLPQALKLEEIQNPMLYLNRFFYHKTVKIWSKQWNIILDFSLSNSNIMESIDDDLFEDIAFYPGLLEACYLIFVRDFNTKPKANEND</sequence>
<protein>
    <submittedName>
        <fullName evidence="1">Uncharacterized protein</fullName>
    </submittedName>
</protein>
<gene>
    <name evidence="1" type="ordered locus">Belba_3669</name>
</gene>
<name>I3ZA92_BELBD</name>
<keyword evidence="2" id="KW-1185">Reference proteome</keyword>
<dbReference type="HOGENOM" id="CLU_1358244_0_0_10"/>
<dbReference type="Proteomes" id="UP000006050">
    <property type="component" value="Chromosome"/>
</dbReference>
<dbReference type="eggNOG" id="ENOG5033ZT6">
    <property type="taxonomic scope" value="Bacteria"/>
</dbReference>
<organism evidence="1 2">
    <name type="scientific">Belliella baltica (strain DSM 15883 / CIP 108006 / LMG 21964 / BA134)</name>
    <dbReference type="NCBI Taxonomy" id="866536"/>
    <lineage>
        <taxon>Bacteria</taxon>
        <taxon>Pseudomonadati</taxon>
        <taxon>Bacteroidota</taxon>
        <taxon>Cytophagia</taxon>
        <taxon>Cytophagales</taxon>
        <taxon>Cyclobacteriaceae</taxon>
        <taxon>Belliella</taxon>
    </lineage>
</organism>
<proteinExistence type="predicted"/>
<dbReference type="AlphaFoldDB" id="I3ZA92"/>
<reference evidence="2" key="1">
    <citation type="submission" date="2012-06" db="EMBL/GenBank/DDBJ databases">
        <title>The complete genome of Belliella baltica DSM 15883.</title>
        <authorList>
            <person name="Lucas S."/>
            <person name="Copeland A."/>
            <person name="Lapidus A."/>
            <person name="Goodwin L."/>
            <person name="Pitluck S."/>
            <person name="Peters L."/>
            <person name="Mikhailova N."/>
            <person name="Davenport K."/>
            <person name="Kyrpides N."/>
            <person name="Mavromatis K."/>
            <person name="Pagani I."/>
            <person name="Ivanova N."/>
            <person name="Ovchinnikova G."/>
            <person name="Zeytun A."/>
            <person name="Detter J.C."/>
            <person name="Han C."/>
            <person name="Land M."/>
            <person name="Hauser L."/>
            <person name="Markowitz V."/>
            <person name="Cheng J.-F."/>
            <person name="Hugenholtz P."/>
            <person name="Woyke T."/>
            <person name="Wu D."/>
            <person name="Tindall B."/>
            <person name="Pomrenke H."/>
            <person name="Brambilla E."/>
            <person name="Klenk H.-P."/>
            <person name="Eisen J.A."/>
        </authorList>
    </citation>
    <scope>NUCLEOTIDE SEQUENCE [LARGE SCALE GENOMIC DNA]</scope>
    <source>
        <strain evidence="2">DSM 15883 / CIP 108006 / LMG 21964 / BA134</strain>
    </source>
</reference>
<accession>I3ZA92</accession>
<dbReference type="OrthoDB" id="981173at2"/>
<dbReference type="STRING" id="866536.Belba_3669"/>
<dbReference type="KEGG" id="bbd:Belba_3669"/>
<dbReference type="RefSeq" id="WP_014774094.1">
    <property type="nucleotide sequence ID" value="NC_018010.1"/>
</dbReference>
<evidence type="ECO:0000313" key="2">
    <source>
        <dbReference type="Proteomes" id="UP000006050"/>
    </source>
</evidence>
<dbReference type="EMBL" id="CP003281">
    <property type="protein sequence ID" value="AFL86160.1"/>
    <property type="molecule type" value="Genomic_DNA"/>
</dbReference>
<evidence type="ECO:0000313" key="1">
    <source>
        <dbReference type="EMBL" id="AFL86160.1"/>
    </source>
</evidence>